<reference evidence="5" key="1">
    <citation type="journal article" date="2015" name="Genome Announc.">
        <title>Genome sequence of the AIDS-associated pathogen Penicillium marneffei (ATCC18224) and its near taxonomic relative Talaromyces stipitatus (ATCC10500).</title>
        <authorList>
            <person name="Nierman W.C."/>
            <person name="Fedorova-Abrams N.D."/>
            <person name="Andrianopoulos A."/>
        </authorList>
    </citation>
    <scope>NUCLEOTIDE SEQUENCE [LARGE SCALE GENOMIC DNA]</scope>
    <source>
        <strain evidence="5">ATCC 18224 / CBS 334.59 / QM 7333</strain>
    </source>
</reference>
<evidence type="ECO:0000256" key="3">
    <source>
        <dbReference type="ARBA" id="ARBA00023002"/>
    </source>
</evidence>
<dbReference type="OrthoDB" id="191139at2759"/>
<keyword evidence="5" id="KW-1185">Reference proteome</keyword>
<evidence type="ECO:0000313" key="5">
    <source>
        <dbReference type="Proteomes" id="UP000001294"/>
    </source>
</evidence>
<keyword evidence="2" id="KW-0521">NADP</keyword>
<proteinExistence type="inferred from homology"/>
<evidence type="ECO:0000256" key="1">
    <source>
        <dbReference type="ARBA" id="ARBA00006484"/>
    </source>
</evidence>
<evidence type="ECO:0000256" key="2">
    <source>
        <dbReference type="ARBA" id="ARBA00022857"/>
    </source>
</evidence>
<dbReference type="SUPFAM" id="SSF51735">
    <property type="entry name" value="NAD(P)-binding Rossmann-fold domains"/>
    <property type="match status" value="1"/>
</dbReference>
<sequence length="191" mass="21056">MSVNHVGHFLLTNLLVPAFQNGSRIVNTTSVAYQISPVRFDDCAFSGGKTYDPWTGYGQAKIGSDPIHRDIVSFACHPGSNLDTKLGSHMVVGDYVDILPITKRNTGKEFACVVGDEPRFKTYEQIGATPLIAALDSDLAVQAPAYLQNILVVQPLVEHAYDPDHVEKCWNLSEKLVGQEFTFTKFPLSRD</sequence>
<accession>B6QIP0</accession>
<dbReference type="EMBL" id="DS995902">
    <property type="protein sequence ID" value="EEA23235.1"/>
    <property type="molecule type" value="Genomic_DNA"/>
</dbReference>
<organism evidence="4 5">
    <name type="scientific">Talaromyces marneffei (strain ATCC 18224 / CBS 334.59 / QM 7333)</name>
    <name type="common">Penicillium marneffei</name>
    <dbReference type="NCBI Taxonomy" id="441960"/>
    <lineage>
        <taxon>Eukaryota</taxon>
        <taxon>Fungi</taxon>
        <taxon>Dikarya</taxon>
        <taxon>Ascomycota</taxon>
        <taxon>Pezizomycotina</taxon>
        <taxon>Eurotiomycetes</taxon>
        <taxon>Eurotiomycetidae</taxon>
        <taxon>Eurotiales</taxon>
        <taxon>Trichocomaceae</taxon>
        <taxon>Talaromyces</taxon>
        <taxon>Talaromyces sect. Talaromyces</taxon>
    </lineage>
</organism>
<dbReference type="PANTHER" id="PTHR24320:SF283">
    <property type="entry name" value="RETINOL DEHYDROGENASE 11"/>
    <property type="match status" value="1"/>
</dbReference>
<dbReference type="Proteomes" id="UP000001294">
    <property type="component" value="Unassembled WGS sequence"/>
</dbReference>
<keyword evidence="3" id="KW-0560">Oxidoreductase</keyword>
<dbReference type="Gene3D" id="3.40.50.720">
    <property type="entry name" value="NAD(P)-binding Rossmann-like Domain"/>
    <property type="match status" value="1"/>
</dbReference>
<dbReference type="GO" id="GO:0016491">
    <property type="term" value="F:oxidoreductase activity"/>
    <property type="evidence" value="ECO:0007669"/>
    <property type="project" value="UniProtKB-KW"/>
</dbReference>
<dbReference type="PhylomeDB" id="B6QIP0"/>
<evidence type="ECO:0000313" key="4">
    <source>
        <dbReference type="EMBL" id="EEA23235.1"/>
    </source>
</evidence>
<gene>
    <name evidence="4" type="ORF">PMAA_098260</name>
</gene>
<dbReference type="HOGENOM" id="CLU_010194_44_0_1"/>
<dbReference type="AlphaFoldDB" id="B6QIP0"/>
<dbReference type="InterPro" id="IPR036291">
    <property type="entry name" value="NAD(P)-bd_dom_sf"/>
</dbReference>
<name>B6QIP0_TALMQ</name>
<protein>
    <submittedName>
        <fullName evidence="4">Short-chain dehydrogenase, putative</fullName>
    </submittedName>
</protein>
<comment type="similarity">
    <text evidence="1">Belongs to the short-chain dehydrogenases/reductases (SDR) family.</text>
</comment>
<dbReference type="PANTHER" id="PTHR24320">
    <property type="entry name" value="RETINOL DEHYDROGENASE"/>
    <property type="match status" value="1"/>
</dbReference>
<dbReference type="VEuPathDB" id="FungiDB:PMAA_098260"/>